<evidence type="ECO:0000313" key="2">
    <source>
        <dbReference type="Proteomes" id="UP000700596"/>
    </source>
</evidence>
<sequence>MSQRLTVDGEQRREGERVEMCRRNERAEEKVAQIARAPGPVWNTPKVDNFGVDLVAAGKGARWGNVRVPRVFNDKWFNHTAADNVGIVISVVDECAHTGTNAWWNEAQMMRRDSTTVPTCAKKWLLFGENSLHLYRGFVLIVRLCQMSSVFALKRRLFDAFRGRRSLLTCNFSKSVWVLNQIGNVSLLSKIESDHISHSISQGSQSVSVA</sequence>
<organism evidence="1 2">
    <name type="scientific">Dendryphion nanum</name>
    <dbReference type="NCBI Taxonomy" id="256645"/>
    <lineage>
        <taxon>Eukaryota</taxon>
        <taxon>Fungi</taxon>
        <taxon>Dikarya</taxon>
        <taxon>Ascomycota</taxon>
        <taxon>Pezizomycotina</taxon>
        <taxon>Dothideomycetes</taxon>
        <taxon>Pleosporomycetidae</taxon>
        <taxon>Pleosporales</taxon>
        <taxon>Torulaceae</taxon>
        <taxon>Dendryphion</taxon>
    </lineage>
</organism>
<name>A0A9P9DI32_9PLEO</name>
<comment type="caution">
    <text evidence="1">The sequence shown here is derived from an EMBL/GenBank/DDBJ whole genome shotgun (WGS) entry which is preliminary data.</text>
</comment>
<gene>
    <name evidence="1" type="ORF">B0J11DRAFT_71493</name>
</gene>
<dbReference type="AlphaFoldDB" id="A0A9P9DI32"/>
<evidence type="ECO:0000313" key="1">
    <source>
        <dbReference type="EMBL" id="KAH7119845.1"/>
    </source>
</evidence>
<dbReference type="EMBL" id="JAGMWT010000011">
    <property type="protein sequence ID" value="KAH7119845.1"/>
    <property type="molecule type" value="Genomic_DNA"/>
</dbReference>
<dbReference type="Proteomes" id="UP000700596">
    <property type="component" value="Unassembled WGS sequence"/>
</dbReference>
<proteinExistence type="predicted"/>
<accession>A0A9P9DI32</accession>
<reference evidence="1" key="1">
    <citation type="journal article" date="2021" name="Nat. Commun.">
        <title>Genetic determinants of endophytism in the Arabidopsis root mycobiome.</title>
        <authorList>
            <person name="Mesny F."/>
            <person name="Miyauchi S."/>
            <person name="Thiergart T."/>
            <person name="Pickel B."/>
            <person name="Atanasova L."/>
            <person name="Karlsson M."/>
            <person name="Huettel B."/>
            <person name="Barry K.W."/>
            <person name="Haridas S."/>
            <person name="Chen C."/>
            <person name="Bauer D."/>
            <person name="Andreopoulos W."/>
            <person name="Pangilinan J."/>
            <person name="LaButti K."/>
            <person name="Riley R."/>
            <person name="Lipzen A."/>
            <person name="Clum A."/>
            <person name="Drula E."/>
            <person name="Henrissat B."/>
            <person name="Kohler A."/>
            <person name="Grigoriev I.V."/>
            <person name="Martin F.M."/>
            <person name="Hacquard S."/>
        </authorList>
    </citation>
    <scope>NUCLEOTIDE SEQUENCE</scope>
    <source>
        <strain evidence="1">MPI-CAGE-CH-0243</strain>
    </source>
</reference>
<protein>
    <submittedName>
        <fullName evidence="1">Uncharacterized protein</fullName>
    </submittedName>
</protein>
<keyword evidence="2" id="KW-1185">Reference proteome</keyword>